<feature type="domain" description="3-keto-alpha-glucoside-1,2-lyase/3-keto-2-hydroxy-glucal hydratase" evidence="2">
    <location>
        <begin position="90"/>
        <end position="224"/>
    </location>
</feature>
<keyword evidence="1" id="KW-0812">Transmembrane</keyword>
<organism evidence="3 4">
    <name type="scientific">Anaerolinea thermolimosa</name>
    <dbReference type="NCBI Taxonomy" id="229919"/>
    <lineage>
        <taxon>Bacteria</taxon>
        <taxon>Bacillati</taxon>
        <taxon>Chloroflexota</taxon>
        <taxon>Anaerolineae</taxon>
        <taxon>Anaerolineales</taxon>
        <taxon>Anaerolineaceae</taxon>
        <taxon>Anaerolinea</taxon>
    </lineage>
</organism>
<keyword evidence="1" id="KW-1133">Transmembrane helix</keyword>
<name>A0A3D1JL46_9CHLR</name>
<comment type="caution">
    <text evidence="3">The sequence shown here is derived from an EMBL/GenBank/DDBJ whole genome shotgun (WGS) entry which is preliminary data.</text>
</comment>
<keyword evidence="1" id="KW-0472">Membrane</keyword>
<dbReference type="InterPro" id="IPR010496">
    <property type="entry name" value="AL/BT2_dom"/>
</dbReference>
<evidence type="ECO:0000259" key="2">
    <source>
        <dbReference type="Pfam" id="PF06439"/>
    </source>
</evidence>
<reference evidence="3 4" key="1">
    <citation type="journal article" date="2018" name="Nat. Biotechnol.">
        <title>A standardized bacterial taxonomy based on genome phylogeny substantially revises the tree of life.</title>
        <authorList>
            <person name="Parks D.H."/>
            <person name="Chuvochina M."/>
            <person name="Waite D.W."/>
            <person name="Rinke C."/>
            <person name="Skarshewski A."/>
            <person name="Chaumeil P.A."/>
            <person name="Hugenholtz P."/>
        </authorList>
    </citation>
    <scope>NUCLEOTIDE SEQUENCE [LARGE SCALE GENOMIC DNA]</scope>
    <source>
        <strain evidence="3">UBA8781</strain>
    </source>
</reference>
<evidence type="ECO:0000313" key="4">
    <source>
        <dbReference type="Proteomes" id="UP000264141"/>
    </source>
</evidence>
<proteinExistence type="predicted"/>
<accession>A0A3D1JL46</accession>
<gene>
    <name evidence="3" type="ORF">DEQ80_10995</name>
</gene>
<sequence>MNQRYFRNSERGQSVLEYALIILLMAGLTILALWFLGGGVRDALARLFQQPTSGGEEPNPIVEETPSPMDSPGDFFIALVDDFLDKAGLDWNIANGNWLVKDGLFQSAGQGSLAWVKVPLPDYTYSVDLITLKSGKKSASQVTQAVVRFQDEKNYYAIIPNTNGIIELAKMQNGVWYPSLAVASVGVNPEKMNALQVKVSGSQIEVSLNGTLVIRYNDPSPIPSGGAGAVNNGSAGAIDNVRIEPNP</sequence>
<feature type="transmembrane region" description="Helical" evidence="1">
    <location>
        <begin position="15"/>
        <end position="36"/>
    </location>
</feature>
<dbReference type="Pfam" id="PF06439">
    <property type="entry name" value="3keto-disac_hyd"/>
    <property type="match status" value="1"/>
</dbReference>
<dbReference type="AlphaFoldDB" id="A0A3D1JL46"/>
<dbReference type="Gene3D" id="2.60.120.560">
    <property type="entry name" value="Exo-inulinase, domain 1"/>
    <property type="match status" value="1"/>
</dbReference>
<dbReference type="EMBL" id="DPBP01000041">
    <property type="protein sequence ID" value="HCE18376.1"/>
    <property type="molecule type" value="Genomic_DNA"/>
</dbReference>
<protein>
    <recommendedName>
        <fullName evidence="2">3-keto-alpha-glucoside-1,2-lyase/3-keto-2-hydroxy-glucal hydratase domain-containing protein</fullName>
    </recommendedName>
</protein>
<evidence type="ECO:0000313" key="3">
    <source>
        <dbReference type="EMBL" id="HCE18376.1"/>
    </source>
</evidence>
<dbReference type="Proteomes" id="UP000264141">
    <property type="component" value="Unassembled WGS sequence"/>
</dbReference>
<dbReference type="RefSeq" id="WP_062188757.1">
    <property type="nucleotide sequence ID" value="NZ_DF967965.1"/>
</dbReference>
<dbReference type="GO" id="GO:0016787">
    <property type="term" value="F:hydrolase activity"/>
    <property type="evidence" value="ECO:0007669"/>
    <property type="project" value="InterPro"/>
</dbReference>
<evidence type="ECO:0000256" key="1">
    <source>
        <dbReference type="SAM" id="Phobius"/>
    </source>
</evidence>
<dbReference type="STRING" id="229919.GCA_001050195_00088"/>